<dbReference type="Pfam" id="PF18903">
    <property type="entry name" value="DUF5659"/>
    <property type="match status" value="1"/>
</dbReference>
<dbReference type="EMBL" id="CP009687">
    <property type="protein sequence ID" value="AKL95039.1"/>
    <property type="molecule type" value="Genomic_DNA"/>
</dbReference>
<dbReference type="OrthoDB" id="1955932at2"/>
<keyword evidence="2" id="KW-1185">Reference proteome</keyword>
<organism evidence="1 2">
    <name type="scientific">Clostridium aceticum</name>
    <dbReference type="NCBI Taxonomy" id="84022"/>
    <lineage>
        <taxon>Bacteria</taxon>
        <taxon>Bacillati</taxon>
        <taxon>Bacillota</taxon>
        <taxon>Clostridia</taxon>
        <taxon>Eubacteriales</taxon>
        <taxon>Clostridiaceae</taxon>
        <taxon>Clostridium</taxon>
    </lineage>
</organism>
<name>A0A0D8ICA2_9CLOT</name>
<gene>
    <name evidence="1" type="ORF">CACET_c15900</name>
</gene>
<evidence type="ECO:0000313" key="1">
    <source>
        <dbReference type="EMBL" id="AKL95039.1"/>
    </source>
</evidence>
<dbReference type="Proteomes" id="UP000035704">
    <property type="component" value="Chromosome"/>
</dbReference>
<proteinExistence type="predicted"/>
<reference evidence="1 2" key="1">
    <citation type="submission" date="2014-10" db="EMBL/GenBank/DDBJ databases">
        <title>Genome sequence of Clostridium aceticum DSM 1496.</title>
        <authorList>
            <person name="Poehlein A."/>
            <person name="Schiel-Bengelsdorf B."/>
            <person name="Gottschalk G."/>
            <person name="Duerre P."/>
            <person name="Daniel R."/>
        </authorList>
    </citation>
    <scope>NUCLEOTIDE SEQUENCE [LARGE SCALE GENOMIC DNA]</scope>
    <source>
        <strain evidence="1 2">DSM 1496</strain>
    </source>
</reference>
<dbReference type="PATRIC" id="fig|84022.5.peg.3044"/>
<dbReference type="InterPro" id="IPR043718">
    <property type="entry name" value="DUF5659"/>
</dbReference>
<dbReference type="KEGG" id="cace:CACET_c15900"/>
<accession>A0A0D8ICA2</accession>
<dbReference type="STRING" id="84022.CACET_c15900"/>
<dbReference type="AlphaFoldDB" id="A0A0D8ICA2"/>
<sequence>MQNNTIKLTDKDLITYLSARGFEIIASDKDSSKNRSVVTFKNTEELDKAILDYVNRVGDVNISDYLAAEKRIKNLLYFNKTKEIN</sequence>
<evidence type="ECO:0000313" key="2">
    <source>
        <dbReference type="Proteomes" id="UP000035704"/>
    </source>
</evidence>
<protein>
    <submittedName>
        <fullName evidence="1">Uncharacterized protein</fullName>
    </submittedName>
</protein>
<dbReference type="RefSeq" id="WP_044823782.1">
    <property type="nucleotide sequence ID" value="NZ_CP009687.1"/>
</dbReference>